<proteinExistence type="predicted"/>
<dbReference type="EMBL" id="FNRM01000002">
    <property type="protein sequence ID" value="SEA18515.1"/>
    <property type="molecule type" value="Genomic_DNA"/>
</dbReference>
<dbReference type="Proteomes" id="UP000198773">
    <property type="component" value="Unassembled WGS sequence"/>
</dbReference>
<sequence length="442" mass="49540">MTQLNRVAWLEGIFLRPQHFQQQERYLNHRLQRSCELLSAHGWGLAALDIDQNKLRFGQFAVHSLDAILPDGYLLELPLVDPVPEPIEVPKVCRDELIYLCIAMDKSSARNIAEHGSADITRFAYHDADVIDSTQDDLAVETIQLAQVRSFLKRESEERGGFISIPIAKVKEVQEEGEIKLDTKYIPPVLRIQSNNVLCSFLEEVLGMLKQRADALAVRIGKGQGSANSIADFLMLQMLNRYEPELRHLQQNTATHPETLYRTIVALAGELATFTTKEKRAQSFPPYQHHDLTIVFGNLLVLLNQTLSVVLEQTAQALPLQMGKFGIMVSALTDKGILENAQFIVAIAADVPTEDIRKHLPSRIKIGPVEHIRELVNNQLPGIAVTGLPVAPRQVPYHAGYHYFQLEKNSIYWEKLASSGGLALHISGNYPGLKVELWAIKS</sequence>
<dbReference type="PANTHER" id="PTHR35566:SF1">
    <property type="entry name" value="TYPE VI SECRETION SYSTEM BASEPLATE COMPONENT TSSK1"/>
    <property type="match status" value="1"/>
</dbReference>
<dbReference type="InterPro" id="IPR010263">
    <property type="entry name" value="T6SS_TssK"/>
</dbReference>
<organism evidence="1 2">
    <name type="scientific">Alkalimonas amylolytica</name>
    <dbReference type="NCBI Taxonomy" id="152573"/>
    <lineage>
        <taxon>Bacteria</taxon>
        <taxon>Pseudomonadati</taxon>
        <taxon>Pseudomonadota</taxon>
        <taxon>Gammaproteobacteria</taxon>
        <taxon>Alkalimonas</taxon>
    </lineage>
</organism>
<name>A0A1H3Z471_ALKAM</name>
<reference evidence="1 2" key="1">
    <citation type="submission" date="2016-10" db="EMBL/GenBank/DDBJ databases">
        <authorList>
            <person name="de Groot N.N."/>
        </authorList>
    </citation>
    <scope>NUCLEOTIDE SEQUENCE [LARGE SCALE GENOMIC DNA]</scope>
    <source>
        <strain evidence="1 2">CGMCC 1.3430</strain>
    </source>
</reference>
<protein>
    <submittedName>
        <fullName evidence="1">Type VI secretion system protein ImpJ</fullName>
    </submittedName>
</protein>
<dbReference type="AlphaFoldDB" id="A0A1H3Z471"/>
<dbReference type="PANTHER" id="PTHR35566">
    <property type="entry name" value="BLR3599 PROTEIN"/>
    <property type="match status" value="1"/>
</dbReference>
<dbReference type="STRING" id="152573.SAMN04488051_10220"/>
<accession>A0A1H3Z471</accession>
<evidence type="ECO:0000313" key="2">
    <source>
        <dbReference type="Proteomes" id="UP000198773"/>
    </source>
</evidence>
<dbReference type="RefSeq" id="WP_091339671.1">
    <property type="nucleotide sequence ID" value="NZ_FNRM01000002.1"/>
</dbReference>
<dbReference type="OrthoDB" id="9775333at2"/>
<dbReference type="NCBIfam" id="TIGR03353">
    <property type="entry name" value="VI_chp_4"/>
    <property type="match status" value="1"/>
</dbReference>
<dbReference type="Pfam" id="PF05936">
    <property type="entry name" value="T6SS_VasE"/>
    <property type="match status" value="1"/>
</dbReference>
<gene>
    <name evidence="1" type="ORF">SAMN04488051_10220</name>
</gene>
<evidence type="ECO:0000313" key="1">
    <source>
        <dbReference type="EMBL" id="SEA18515.1"/>
    </source>
</evidence>
<keyword evidence="2" id="KW-1185">Reference proteome</keyword>